<dbReference type="WBParaSite" id="TMUE_2000008953.1">
    <property type="protein sequence ID" value="TMUE_2000008953.1"/>
    <property type="gene ID" value="WBGene00300457"/>
</dbReference>
<reference evidence="2" key="1">
    <citation type="submission" date="2019-12" db="UniProtKB">
        <authorList>
            <consortium name="WormBaseParasite"/>
        </authorList>
    </citation>
    <scope>IDENTIFICATION</scope>
</reference>
<evidence type="ECO:0000313" key="2">
    <source>
        <dbReference type="WBParaSite" id="TMUE_2000008953.1"/>
    </source>
</evidence>
<name>A0A5S6QP38_TRIMR</name>
<sequence length="181" mass="20261">MGAGQPKKIRSTYGGGQVIEVVNFGGEVKIAVEQKEAGSIHIRFNVGAEPDILVKLDTIWTEDFNSTWELYNDTERLRVEKEEKAPGGEADGKQTTHQEQNKTPFNASALVERAVNCPHPDDQIKVSKLTLETEYKLRKIKEAFLVRHNECINRDEGEDVSDIWSTVAACTNCCRLNNEAV</sequence>
<evidence type="ECO:0000313" key="1">
    <source>
        <dbReference type="Proteomes" id="UP000046395"/>
    </source>
</evidence>
<dbReference type="AlphaFoldDB" id="A0A5S6QP38"/>
<organism evidence="1 2">
    <name type="scientific">Trichuris muris</name>
    <name type="common">Mouse whipworm</name>
    <dbReference type="NCBI Taxonomy" id="70415"/>
    <lineage>
        <taxon>Eukaryota</taxon>
        <taxon>Metazoa</taxon>
        <taxon>Ecdysozoa</taxon>
        <taxon>Nematoda</taxon>
        <taxon>Enoplea</taxon>
        <taxon>Dorylaimia</taxon>
        <taxon>Trichinellida</taxon>
        <taxon>Trichuridae</taxon>
        <taxon>Trichuris</taxon>
    </lineage>
</organism>
<accession>A0A5S6QP38</accession>
<proteinExistence type="predicted"/>
<keyword evidence="1" id="KW-1185">Reference proteome</keyword>
<dbReference type="Proteomes" id="UP000046395">
    <property type="component" value="Unassembled WGS sequence"/>
</dbReference>
<protein>
    <submittedName>
        <fullName evidence="2">Uncharacterized protein</fullName>
    </submittedName>
</protein>